<proteinExistence type="predicted"/>
<name>A0AAN2PKS2_9BACI</name>
<dbReference type="AlphaFoldDB" id="A0AAN2PKS2"/>
<dbReference type="RefSeq" id="WP_048689054.1">
    <property type="nucleotide sequence ID" value="NZ_CCXW01000001.1"/>
</dbReference>
<accession>A0AAN2PKS2</accession>
<sequence>MQSRKPIAKAFMKEVKIILKAIRRDGGYIATNEDDDDATIMAKALVVAQKTIDRQGKQLESANKVIEEQKPMVTFAEKISYKLASPNN</sequence>
<evidence type="ECO:0000313" key="1">
    <source>
        <dbReference type="EMBL" id="CEG33981.1"/>
    </source>
</evidence>
<evidence type="ECO:0000313" key="2">
    <source>
        <dbReference type="Proteomes" id="UP000182110"/>
    </source>
</evidence>
<dbReference type="EMBL" id="CCXW01000001">
    <property type="protein sequence ID" value="CEG33981.1"/>
    <property type="molecule type" value="Genomic_DNA"/>
</dbReference>
<comment type="caution">
    <text evidence="1">The sequence shown here is derived from an EMBL/GenBank/DDBJ whole genome shotgun (WGS) entry which is preliminary data.</text>
</comment>
<protein>
    <submittedName>
        <fullName evidence="1">Uncharacterized protein</fullName>
    </submittedName>
</protein>
<reference evidence="1 2" key="1">
    <citation type="journal article" date="2014" name="Genome Announc.">
        <title>Genome Sequence of Bacillus simplex Strain P558, Isolated from a Human Fecal Sample.</title>
        <authorList>
            <person name="Croce O."/>
            <person name="Hugon P."/>
            <person name="Lagier J.C."/>
            <person name="Bibi F."/>
            <person name="Robert C."/>
            <person name="Azhar E.I."/>
            <person name="Raoult D."/>
            <person name="Fournier P.E."/>
        </authorList>
    </citation>
    <scope>NUCLEOTIDE SEQUENCE [LARGE SCALE GENOMIC DNA]</scope>
    <source>
        <strain evidence="1 2">P558</strain>
    </source>
</reference>
<gene>
    <name evidence="1" type="ORF">BN1180_04169</name>
</gene>
<keyword evidence="2" id="KW-1185">Reference proteome</keyword>
<organism evidence="1 2">
    <name type="scientific">Peribacillus simplex</name>
    <dbReference type="NCBI Taxonomy" id="1478"/>
    <lineage>
        <taxon>Bacteria</taxon>
        <taxon>Bacillati</taxon>
        <taxon>Bacillota</taxon>
        <taxon>Bacilli</taxon>
        <taxon>Bacillales</taxon>
        <taxon>Bacillaceae</taxon>
        <taxon>Peribacillus</taxon>
    </lineage>
</organism>
<dbReference type="Proteomes" id="UP000182110">
    <property type="component" value="Unassembled WGS sequence"/>
</dbReference>